<dbReference type="InterPro" id="IPR018357">
    <property type="entry name" value="Hexapep_transf_CS"/>
</dbReference>
<dbReference type="RefSeq" id="WP_053399150.1">
    <property type="nucleotide sequence ID" value="NZ_LFQU01000039.1"/>
</dbReference>
<comment type="similarity">
    <text evidence="1">Belongs to the transferase hexapeptide repeat family.</text>
</comment>
<dbReference type="GO" id="GO:0016746">
    <property type="term" value="F:acyltransferase activity"/>
    <property type="evidence" value="ECO:0007669"/>
    <property type="project" value="UniProtKB-KW"/>
</dbReference>
<dbReference type="Proteomes" id="UP000036951">
    <property type="component" value="Unassembled WGS sequence"/>
</dbReference>
<comment type="caution">
    <text evidence="6">The sequence shown here is derived from an EMBL/GenBank/DDBJ whole genome shotgun (WGS) entry which is preliminary data.</text>
</comment>
<dbReference type="PANTHER" id="PTHR43300:SF11">
    <property type="entry name" value="ACETYLTRANSFERASE RV3034C-RELATED"/>
    <property type="match status" value="1"/>
</dbReference>
<dbReference type="GO" id="GO:0046677">
    <property type="term" value="P:response to antibiotic"/>
    <property type="evidence" value="ECO:0007669"/>
    <property type="project" value="UniProtKB-KW"/>
</dbReference>
<evidence type="ECO:0000256" key="1">
    <source>
        <dbReference type="ARBA" id="ARBA00007274"/>
    </source>
</evidence>
<evidence type="ECO:0000256" key="5">
    <source>
        <dbReference type="ARBA" id="ARBA00023315"/>
    </source>
</evidence>
<proteinExistence type="inferred from homology"/>
<dbReference type="PROSITE" id="PS00101">
    <property type="entry name" value="HEXAPEP_TRANSFERASES"/>
    <property type="match status" value="1"/>
</dbReference>
<dbReference type="SUPFAM" id="SSF51161">
    <property type="entry name" value="Trimeric LpxA-like enzymes"/>
    <property type="match status" value="1"/>
</dbReference>
<dbReference type="InterPro" id="IPR011004">
    <property type="entry name" value="Trimer_LpxA-like_sf"/>
</dbReference>
<keyword evidence="3" id="KW-0677">Repeat</keyword>
<dbReference type="OrthoDB" id="9812571at2"/>
<keyword evidence="7" id="KW-1185">Reference proteome</keyword>
<protein>
    <submittedName>
        <fullName evidence="6">Chloramphenicol acetyltransferase</fullName>
    </submittedName>
</protein>
<dbReference type="FunFam" id="2.160.10.10:FF:000037">
    <property type="entry name" value="Streptogramin A acetyltransferase"/>
    <property type="match status" value="1"/>
</dbReference>
<keyword evidence="2 6" id="KW-0808">Transferase</keyword>
<keyword evidence="5" id="KW-0012">Acyltransferase</keyword>
<dbReference type="AlphaFoldDB" id="A0A8E1QVN3"/>
<dbReference type="EMBL" id="LFQU01000039">
    <property type="protein sequence ID" value="KOO67060.1"/>
    <property type="molecule type" value="Genomic_DNA"/>
</dbReference>
<evidence type="ECO:0000256" key="4">
    <source>
        <dbReference type="ARBA" id="ARBA00023251"/>
    </source>
</evidence>
<gene>
    <name evidence="6" type="ORF">ACU52_13390</name>
</gene>
<dbReference type="InterPro" id="IPR001451">
    <property type="entry name" value="Hexapep"/>
</dbReference>
<dbReference type="Gene3D" id="2.160.10.10">
    <property type="entry name" value="Hexapeptide repeat proteins"/>
    <property type="match status" value="1"/>
</dbReference>
<dbReference type="InterPro" id="IPR050179">
    <property type="entry name" value="Trans_hexapeptide_repeat"/>
</dbReference>
<dbReference type="PANTHER" id="PTHR43300">
    <property type="entry name" value="ACETYLTRANSFERASE"/>
    <property type="match status" value="1"/>
</dbReference>
<evidence type="ECO:0000256" key="2">
    <source>
        <dbReference type="ARBA" id="ARBA00022679"/>
    </source>
</evidence>
<evidence type="ECO:0000313" key="7">
    <source>
        <dbReference type="Proteomes" id="UP000036951"/>
    </source>
</evidence>
<accession>A0A8E1QVN3</accession>
<keyword evidence="4" id="KW-0046">Antibiotic resistance</keyword>
<name>A0A8E1QVN3_9BACT</name>
<dbReference type="CDD" id="cd03349">
    <property type="entry name" value="LbH_XAT"/>
    <property type="match status" value="1"/>
</dbReference>
<reference evidence="6 7" key="1">
    <citation type="submission" date="2015-06" db="EMBL/GenBank/DDBJ databases">
        <title>Prevotella sp. 109, sp. nov., a novel member of the family Prevotellaceae isolated from human faeces.</title>
        <authorList>
            <person name="Shkoporov A.N."/>
            <person name="Chaplin A.V."/>
            <person name="Kafarskaia L.I."/>
            <person name="Efimov B.A."/>
        </authorList>
    </citation>
    <scope>NUCLEOTIDE SEQUENCE [LARGE SCALE GENOMIC DNA]</scope>
    <source>
        <strain evidence="6 7">109</strain>
    </source>
</reference>
<evidence type="ECO:0000256" key="3">
    <source>
        <dbReference type="ARBA" id="ARBA00022737"/>
    </source>
</evidence>
<organism evidence="6 7">
    <name type="scientific">Xylanibacter rarus</name>
    <dbReference type="NCBI Taxonomy" id="1676614"/>
    <lineage>
        <taxon>Bacteria</taxon>
        <taxon>Pseudomonadati</taxon>
        <taxon>Bacteroidota</taxon>
        <taxon>Bacteroidia</taxon>
        <taxon>Bacteroidales</taxon>
        <taxon>Prevotellaceae</taxon>
        <taxon>Xylanibacter</taxon>
    </lineage>
</organism>
<sequence>MKENKTQWKQGIKPNPDKIYPVPNFSTVTYIKPTIKNPNIIVGEFTYFSDVNFEDHVTHHYPFYNDKLIIGKFCQIAAGVNFIMNEANHQMNAISTYPFYILEGWNQNIPPLSEMPLKGDTVVGNDVWIGQEATILPGVHIGDGAIIGTKSVVGSDVPPYTIVAGNPAKPIRKRFDDELIQMLLDLKWWNMNIEDINNLIPLLSCSDIEKVREEIRRILTTNNKI</sequence>
<dbReference type="Pfam" id="PF00132">
    <property type="entry name" value="Hexapep"/>
    <property type="match status" value="1"/>
</dbReference>
<evidence type="ECO:0000313" key="6">
    <source>
        <dbReference type="EMBL" id="KOO67060.1"/>
    </source>
</evidence>